<keyword evidence="5 8" id="KW-1133">Transmembrane helix</keyword>
<keyword evidence="6 8" id="KW-0472">Membrane</keyword>
<dbReference type="Pfam" id="PF03773">
    <property type="entry name" value="ArsP_1"/>
    <property type="match status" value="1"/>
</dbReference>
<feature type="transmembrane region" description="Helical" evidence="8">
    <location>
        <begin position="166"/>
        <end position="186"/>
    </location>
</feature>
<feature type="transmembrane region" description="Helical" evidence="8">
    <location>
        <begin position="135"/>
        <end position="160"/>
    </location>
</feature>
<dbReference type="InterPro" id="IPR005524">
    <property type="entry name" value="DUF318"/>
</dbReference>
<feature type="transmembrane region" description="Helical" evidence="8">
    <location>
        <begin position="93"/>
        <end position="114"/>
    </location>
</feature>
<evidence type="ECO:0000256" key="3">
    <source>
        <dbReference type="ARBA" id="ARBA00022475"/>
    </source>
</evidence>
<sequence>MHGCCHASVCIDWPARLSRVSPTPRQTPALSEHPLKDPAPADDAADAEPRPGHIRKPIGWSMIVIAALVAVSATLVWRRDGISGVTDILTHDLSLFGGILPRVLAGCLLGAFIAEVLPHEKVSRSLGPKSGLKGLLIGAAFGAILPGGPFTAYPVASALLAVGADFGATIAMVVSWTLIGYGRAIAWELPIMGTEFTLWRIVISLPLPVLAGALGRFVYVRIYPKGEPE</sequence>
<reference evidence="9 10" key="1">
    <citation type="submission" date="2016-11" db="EMBL/GenBank/DDBJ databases">
        <authorList>
            <person name="Jaros S."/>
            <person name="Januszkiewicz K."/>
            <person name="Wedrychowicz H."/>
        </authorList>
    </citation>
    <scope>NUCLEOTIDE SEQUENCE [LARGE SCALE GENOMIC DNA]</scope>
    <source>
        <strain evidence="9 10">GAS242</strain>
    </source>
</reference>
<comment type="subcellular location">
    <subcellularLocation>
        <location evidence="1">Cell membrane</location>
        <topology evidence="1">Multi-pass membrane protein</topology>
    </subcellularLocation>
</comment>
<dbReference type="Proteomes" id="UP000190675">
    <property type="component" value="Chromosome I"/>
</dbReference>
<dbReference type="EMBL" id="LT670818">
    <property type="protein sequence ID" value="SHG63185.1"/>
    <property type="molecule type" value="Genomic_DNA"/>
</dbReference>
<proteinExistence type="inferred from homology"/>
<dbReference type="AlphaFoldDB" id="A0A1M5LE02"/>
<evidence type="ECO:0000256" key="8">
    <source>
        <dbReference type="SAM" id="Phobius"/>
    </source>
</evidence>
<evidence type="ECO:0000256" key="6">
    <source>
        <dbReference type="ARBA" id="ARBA00023136"/>
    </source>
</evidence>
<feature type="region of interest" description="Disordered" evidence="7">
    <location>
        <begin position="21"/>
        <end position="50"/>
    </location>
</feature>
<accession>A0A1M5LE02</accession>
<evidence type="ECO:0000313" key="10">
    <source>
        <dbReference type="Proteomes" id="UP000190675"/>
    </source>
</evidence>
<feature type="transmembrane region" description="Helical" evidence="8">
    <location>
        <begin position="198"/>
        <end position="219"/>
    </location>
</feature>
<name>A0A1M5LE02_9BRAD</name>
<evidence type="ECO:0000256" key="5">
    <source>
        <dbReference type="ARBA" id="ARBA00022989"/>
    </source>
</evidence>
<evidence type="ECO:0000256" key="7">
    <source>
        <dbReference type="SAM" id="MobiDB-lite"/>
    </source>
</evidence>
<evidence type="ECO:0000256" key="2">
    <source>
        <dbReference type="ARBA" id="ARBA00006386"/>
    </source>
</evidence>
<comment type="similarity">
    <text evidence="2">Belongs to the UPF0718 family.</text>
</comment>
<evidence type="ECO:0000256" key="1">
    <source>
        <dbReference type="ARBA" id="ARBA00004651"/>
    </source>
</evidence>
<evidence type="ECO:0000256" key="4">
    <source>
        <dbReference type="ARBA" id="ARBA00022692"/>
    </source>
</evidence>
<keyword evidence="4 8" id="KW-0812">Transmembrane</keyword>
<organism evidence="9 10">
    <name type="scientific">Bradyrhizobium erythrophlei</name>
    <dbReference type="NCBI Taxonomy" id="1437360"/>
    <lineage>
        <taxon>Bacteria</taxon>
        <taxon>Pseudomonadati</taxon>
        <taxon>Pseudomonadota</taxon>
        <taxon>Alphaproteobacteria</taxon>
        <taxon>Hyphomicrobiales</taxon>
        <taxon>Nitrobacteraceae</taxon>
        <taxon>Bradyrhizobium</taxon>
    </lineage>
</organism>
<evidence type="ECO:0000313" key="9">
    <source>
        <dbReference type="EMBL" id="SHG63185.1"/>
    </source>
</evidence>
<keyword evidence="3" id="KW-1003">Cell membrane</keyword>
<feature type="transmembrane region" description="Helical" evidence="8">
    <location>
        <begin position="58"/>
        <end position="77"/>
    </location>
</feature>
<gene>
    <name evidence="9" type="ORF">SAMN05444169_3410</name>
</gene>
<protein>
    <submittedName>
        <fullName evidence="9">Predicted permease</fullName>
    </submittedName>
</protein>
<dbReference type="GO" id="GO:0005886">
    <property type="term" value="C:plasma membrane"/>
    <property type="evidence" value="ECO:0007669"/>
    <property type="project" value="UniProtKB-SubCell"/>
</dbReference>